<dbReference type="Pfam" id="PF00106">
    <property type="entry name" value="adh_short"/>
    <property type="match status" value="1"/>
</dbReference>
<keyword evidence="14" id="KW-1185">Reference proteome</keyword>
<evidence type="ECO:0000256" key="9">
    <source>
        <dbReference type="ARBA" id="ARBA00059620"/>
    </source>
</evidence>
<dbReference type="GO" id="GO:0052650">
    <property type="term" value="F:all-trans-retinol dehydrogenase (NADP+) activity"/>
    <property type="evidence" value="ECO:0007669"/>
    <property type="project" value="UniProtKB-ARBA"/>
</dbReference>
<comment type="function">
    <text evidence="9">Catalyzes the reduction of all-trans-retinal to all-trans-retinol in the presence of NADPH.</text>
</comment>
<keyword evidence="3" id="KW-0812">Transmembrane</keyword>
<name>V4AYL3_LOTGI</name>
<accession>V4AYL3</accession>
<dbReference type="EMBL" id="KB200814">
    <property type="protein sequence ID" value="ESP00211.1"/>
    <property type="molecule type" value="Genomic_DNA"/>
</dbReference>
<evidence type="ECO:0000256" key="10">
    <source>
        <dbReference type="ARBA" id="ARBA00068717"/>
    </source>
</evidence>
<dbReference type="CTD" id="20245439"/>
<dbReference type="PANTHER" id="PTHR24322">
    <property type="entry name" value="PKSB"/>
    <property type="match status" value="1"/>
</dbReference>
<gene>
    <name evidence="13" type="ORF">LOTGIDRAFT_200993</name>
</gene>
<dbReference type="PANTHER" id="PTHR24322:SF752">
    <property type="entry name" value="ESTRADIOL 17-BETA-DEHYDROGENASE 11-LIKE"/>
    <property type="match status" value="1"/>
</dbReference>
<dbReference type="HOGENOM" id="CLU_010194_2_5_1"/>
<evidence type="ECO:0000313" key="14">
    <source>
        <dbReference type="Proteomes" id="UP000030746"/>
    </source>
</evidence>
<dbReference type="GO" id="GO:0005811">
    <property type="term" value="C:lipid droplet"/>
    <property type="evidence" value="ECO:0007669"/>
    <property type="project" value="TreeGrafter"/>
</dbReference>
<evidence type="ECO:0000256" key="2">
    <source>
        <dbReference type="ARBA" id="ARBA00006484"/>
    </source>
</evidence>
<dbReference type="GO" id="GO:0016020">
    <property type="term" value="C:membrane"/>
    <property type="evidence" value="ECO:0007669"/>
    <property type="project" value="UniProtKB-SubCell"/>
</dbReference>
<sequence length="308" mass="34542">MHIVIEGFLVALKVIYFYFEAAYQIIFPPKRKDINGEIVLITGAGHGIGREFALEFSRLGARVVLWDINKDNNDSVADEIRALGREAHAYTCDVTNFDDVHRVGQQVREDVGEVGILVNNAGILYGGALLDMKPKHIQRTFEVNTLAQFWTVKEFLPYMMERNKGHIVNVASMSAKSGTAYLVDYSSSKYAVYGYTESLKEEIDRLGKNGVITSCVCPMFVSSGLVQRPKDRFATKILTPKETAVSAVDGILRNRDIVYVPQNIWFKMIIQSLLTTKARDLLKKFGDFGITPQYDPNTTVGARLTKTK</sequence>
<reference evidence="13 14" key="1">
    <citation type="journal article" date="2013" name="Nature">
        <title>Insights into bilaterian evolution from three spiralian genomes.</title>
        <authorList>
            <person name="Simakov O."/>
            <person name="Marletaz F."/>
            <person name="Cho S.J."/>
            <person name="Edsinger-Gonzales E."/>
            <person name="Havlak P."/>
            <person name="Hellsten U."/>
            <person name="Kuo D.H."/>
            <person name="Larsson T."/>
            <person name="Lv J."/>
            <person name="Arendt D."/>
            <person name="Savage R."/>
            <person name="Osoegawa K."/>
            <person name="de Jong P."/>
            <person name="Grimwood J."/>
            <person name="Chapman J.A."/>
            <person name="Shapiro H."/>
            <person name="Aerts A."/>
            <person name="Otillar R.P."/>
            <person name="Terry A.Y."/>
            <person name="Boore J.L."/>
            <person name="Grigoriev I.V."/>
            <person name="Lindberg D.R."/>
            <person name="Seaver E.C."/>
            <person name="Weisblat D.A."/>
            <person name="Putnam N.H."/>
            <person name="Rokhsar D.S."/>
        </authorList>
    </citation>
    <scope>NUCLEOTIDE SEQUENCE [LARGE SCALE GENOMIC DNA]</scope>
</reference>
<keyword evidence="5" id="KW-1133">Transmembrane helix</keyword>
<evidence type="ECO:0000256" key="5">
    <source>
        <dbReference type="ARBA" id="ARBA00022989"/>
    </source>
</evidence>
<keyword evidence="8" id="KW-0472">Membrane</keyword>
<evidence type="ECO:0000256" key="3">
    <source>
        <dbReference type="ARBA" id="ARBA00022692"/>
    </source>
</evidence>
<keyword evidence="6" id="KW-0560">Oxidoreductase</keyword>
<dbReference type="OrthoDB" id="10253736at2759"/>
<comment type="subcellular location">
    <subcellularLocation>
        <location evidence="1">Membrane</location>
        <topology evidence="1">Multi-pass membrane protein</topology>
    </subcellularLocation>
</comment>
<dbReference type="CDD" id="cd05339">
    <property type="entry name" value="17beta-HSDXI-like_SDR_c"/>
    <property type="match status" value="1"/>
</dbReference>
<dbReference type="InterPro" id="IPR002347">
    <property type="entry name" value="SDR_fam"/>
</dbReference>
<dbReference type="GeneID" id="20245439"/>
<dbReference type="InterPro" id="IPR036291">
    <property type="entry name" value="NAD(P)-bd_dom_sf"/>
</dbReference>
<proteinExistence type="inferred from homology"/>
<evidence type="ECO:0000313" key="13">
    <source>
        <dbReference type="EMBL" id="ESP00211.1"/>
    </source>
</evidence>
<dbReference type="SUPFAM" id="SSF51735">
    <property type="entry name" value="NAD(P)-binding Rossmann-fold domains"/>
    <property type="match status" value="1"/>
</dbReference>
<evidence type="ECO:0000256" key="4">
    <source>
        <dbReference type="ARBA" id="ARBA00022857"/>
    </source>
</evidence>
<dbReference type="RefSeq" id="XP_009049096.1">
    <property type="nucleotide sequence ID" value="XM_009050848.1"/>
</dbReference>
<evidence type="ECO:0000256" key="1">
    <source>
        <dbReference type="ARBA" id="ARBA00004141"/>
    </source>
</evidence>
<dbReference type="Proteomes" id="UP000030746">
    <property type="component" value="Unassembled WGS sequence"/>
</dbReference>
<dbReference type="PRINTS" id="PR00080">
    <property type="entry name" value="SDRFAMILY"/>
</dbReference>
<dbReference type="Gene3D" id="3.40.50.720">
    <property type="entry name" value="NAD(P)-binding Rossmann-like Domain"/>
    <property type="match status" value="1"/>
</dbReference>
<evidence type="ECO:0000256" key="7">
    <source>
        <dbReference type="ARBA" id="ARBA00023098"/>
    </source>
</evidence>
<keyword evidence="4" id="KW-0521">NADP</keyword>
<dbReference type="KEGG" id="lgi:LOTGIDRAFT_200993"/>
<evidence type="ECO:0000256" key="8">
    <source>
        <dbReference type="ARBA" id="ARBA00023136"/>
    </source>
</evidence>
<keyword evidence="7" id="KW-0443">Lipid metabolism</keyword>
<dbReference type="AlphaFoldDB" id="V4AYL3"/>
<evidence type="ECO:0000256" key="12">
    <source>
        <dbReference type="RuleBase" id="RU000363"/>
    </source>
</evidence>
<evidence type="ECO:0000256" key="6">
    <source>
        <dbReference type="ARBA" id="ARBA00023002"/>
    </source>
</evidence>
<comment type="similarity">
    <text evidence="2 12">Belongs to the short-chain dehydrogenases/reductases (SDR) family.</text>
</comment>
<evidence type="ECO:0000256" key="11">
    <source>
        <dbReference type="ARBA" id="ARBA00082544"/>
    </source>
</evidence>
<dbReference type="FunFam" id="3.40.50.720:FF:000131">
    <property type="entry name" value="Short-chain dehydrogenase/reductase 3"/>
    <property type="match status" value="1"/>
</dbReference>
<dbReference type="OMA" id="RWTAYEF"/>
<protein>
    <recommendedName>
        <fullName evidence="10">Short-chain dehydrogenase/reductase 3</fullName>
    </recommendedName>
    <alternativeName>
        <fullName evidence="11">Retinal short-chain dehydrogenase/reductase 1</fullName>
    </alternativeName>
</protein>
<dbReference type="PRINTS" id="PR00081">
    <property type="entry name" value="GDHRDH"/>
</dbReference>
<dbReference type="STRING" id="225164.V4AYL3"/>
<organism evidence="13 14">
    <name type="scientific">Lottia gigantea</name>
    <name type="common">Giant owl limpet</name>
    <dbReference type="NCBI Taxonomy" id="225164"/>
    <lineage>
        <taxon>Eukaryota</taxon>
        <taxon>Metazoa</taxon>
        <taxon>Spiralia</taxon>
        <taxon>Lophotrochozoa</taxon>
        <taxon>Mollusca</taxon>
        <taxon>Gastropoda</taxon>
        <taxon>Patellogastropoda</taxon>
        <taxon>Lottioidea</taxon>
        <taxon>Lottiidae</taxon>
        <taxon>Lottia</taxon>
    </lineage>
</organism>